<keyword evidence="5" id="KW-1185">Reference proteome</keyword>
<evidence type="ECO:0000256" key="2">
    <source>
        <dbReference type="SAM" id="MobiDB-lite"/>
    </source>
</evidence>
<dbReference type="InterPro" id="IPR027417">
    <property type="entry name" value="P-loop_NTPase"/>
</dbReference>
<keyword evidence="1" id="KW-0677">Repeat</keyword>
<proteinExistence type="predicted"/>
<gene>
    <name evidence="4" type="ORF">EST38_g9009</name>
</gene>
<evidence type="ECO:0000256" key="1">
    <source>
        <dbReference type="ARBA" id="ARBA00022737"/>
    </source>
</evidence>
<dbReference type="Pfam" id="PF24883">
    <property type="entry name" value="NPHP3_N"/>
    <property type="match status" value="1"/>
</dbReference>
<organism evidence="4 5">
    <name type="scientific">Candolleomyces aberdarensis</name>
    <dbReference type="NCBI Taxonomy" id="2316362"/>
    <lineage>
        <taxon>Eukaryota</taxon>
        <taxon>Fungi</taxon>
        <taxon>Dikarya</taxon>
        <taxon>Basidiomycota</taxon>
        <taxon>Agaricomycotina</taxon>
        <taxon>Agaricomycetes</taxon>
        <taxon>Agaricomycetidae</taxon>
        <taxon>Agaricales</taxon>
        <taxon>Agaricineae</taxon>
        <taxon>Psathyrellaceae</taxon>
        <taxon>Candolleomyces</taxon>
    </lineage>
</organism>
<sequence>MPFKLKQPKLLSRFGSISFKGSNSNSASENSTSVDSIPNQGVGPLTTHDPSTPSLPQDSVHQLSKDPSTNETNRVESLRSSAIATSLVASSSTPAAQDPLMDLSIIPATSDSEIATSHDPRDRVLSSQLLTGDGPRSQSFFAGAHHFQTGDIKLFYAPNATYVSTVNEVSIQHSAVSIERARFDTLPKHPEMSATLAEYIPDSRKPDVEKLCERASRGTELVLCIHGPAGIGKSTLIGHLSDKFRSEDCLAGSVFLGGFPTGTYGPGAIVKMIAYEIGSIHPRAIPKIVEAMDQCHATSLENHLQKYIVEPLQSLNHPQPFIIIIDAMDEWRDHPTFIKALAHLNLQSRVVKFIITDRLNPCASHLPGIERISVYTYALGPISKEVIKAYFHKHLETVPWVDGRRATPVDVEKLTELSGGLPVWASTVIAVLSHRFGESPPHEILEEIVGSRRQTKGSSDNI</sequence>
<evidence type="ECO:0000259" key="3">
    <source>
        <dbReference type="Pfam" id="PF24883"/>
    </source>
</evidence>
<protein>
    <recommendedName>
        <fullName evidence="3">Nephrocystin 3-like N-terminal domain-containing protein</fullName>
    </recommendedName>
</protein>
<evidence type="ECO:0000313" key="5">
    <source>
        <dbReference type="Proteomes" id="UP000290288"/>
    </source>
</evidence>
<dbReference type="Proteomes" id="UP000290288">
    <property type="component" value="Unassembled WGS sequence"/>
</dbReference>
<dbReference type="Gene3D" id="3.40.50.300">
    <property type="entry name" value="P-loop containing nucleotide triphosphate hydrolases"/>
    <property type="match status" value="1"/>
</dbReference>
<dbReference type="SUPFAM" id="SSF52540">
    <property type="entry name" value="P-loop containing nucleoside triphosphate hydrolases"/>
    <property type="match status" value="1"/>
</dbReference>
<feature type="compositionally biased region" description="Low complexity" evidence="2">
    <location>
        <begin position="22"/>
        <end position="36"/>
    </location>
</feature>
<name>A0A4V1Q2Z9_9AGAR</name>
<evidence type="ECO:0000313" key="4">
    <source>
        <dbReference type="EMBL" id="RXW16848.1"/>
    </source>
</evidence>
<dbReference type="EMBL" id="SDEE01000396">
    <property type="protein sequence ID" value="RXW16848.1"/>
    <property type="molecule type" value="Genomic_DNA"/>
</dbReference>
<feature type="domain" description="Nephrocystin 3-like N-terminal" evidence="3">
    <location>
        <begin position="218"/>
        <end position="358"/>
    </location>
</feature>
<feature type="region of interest" description="Disordered" evidence="2">
    <location>
        <begin position="16"/>
        <end position="78"/>
    </location>
</feature>
<dbReference type="AlphaFoldDB" id="A0A4V1Q2Z9"/>
<reference evidence="4 5" key="1">
    <citation type="submission" date="2019-01" db="EMBL/GenBank/DDBJ databases">
        <title>Draft genome sequence of Psathyrella aberdarensis IHI B618.</title>
        <authorList>
            <person name="Buettner E."/>
            <person name="Kellner H."/>
        </authorList>
    </citation>
    <scope>NUCLEOTIDE SEQUENCE [LARGE SCALE GENOMIC DNA]</scope>
    <source>
        <strain evidence="4 5">IHI B618</strain>
    </source>
</reference>
<dbReference type="OrthoDB" id="3269932at2759"/>
<dbReference type="InterPro" id="IPR056884">
    <property type="entry name" value="NPHP3-like_N"/>
</dbReference>
<feature type="compositionally biased region" description="Polar residues" evidence="2">
    <location>
        <begin position="48"/>
        <end position="72"/>
    </location>
</feature>
<comment type="caution">
    <text evidence="4">The sequence shown here is derived from an EMBL/GenBank/DDBJ whole genome shotgun (WGS) entry which is preliminary data.</text>
</comment>
<dbReference type="STRING" id="2316362.A0A4V1Q2Z9"/>
<accession>A0A4V1Q2Z9</accession>